<keyword evidence="4 9" id="KW-0547">Nucleotide-binding</keyword>
<keyword evidence="11" id="KW-0812">Transmembrane</keyword>
<keyword evidence="2" id="KW-0723">Serine/threonine-protein kinase</keyword>
<proteinExistence type="predicted"/>
<dbReference type="InterPro" id="IPR000719">
    <property type="entry name" value="Prot_kinase_dom"/>
</dbReference>
<comment type="catalytic activity">
    <reaction evidence="8">
        <text>L-seryl-[protein] + ATP = O-phospho-L-seryl-[protein] + ADP + H(+)</text>
        <dbReference type="Rhea" id="RHEA:17989"/>
        <dbReference type="Rhea" id="RHEA-COMP:9863"/>
        <dbReference type="Rhea" id="RHEA-COMP:11604"/>
        <dbReference type="ChEBI" id="CHEBI:15378"/>
        <dbReference type="ChEBI" id="CHEBI:29999"/>
        <dbReference type="ChEBI" id="CHEBI:30616"/>
        <dbReference type="ChEBI" id="CHEBI:83421"/>
        <dbReference type="ChEBI" id="CHEBI:456216"/>
        <dbReference type="EC" id="2.7.11.1"/>
    </reaction>
</comment>
<gene>
    <name evidence="13" type="ORF">Cha6605_0356</name>
</gene>
<evidence type="ECO:0000313" key="13">
    <source>
        <dbReference type="EMBL" id="AFY91655.1"/>
    </source>
</evidence>
<feature type="compositionally biased region" description="Low complexity" evidence="10">
    <location>
        <begin position="355"/>
        <end position="371"/>
    </location>
</feature>
<evidence type="ECO:0000256" key="9">
    <source>
        <dbReference type="PROSITE-ProRule" id="PRU10141"/>
    </source>
</evidence>
<dbReference type="InterPro" id="IPR011009">
    <property type="entry name" value="Kinase-like_dom_sf"/>
</dbReference>
<dbReference type="InterPro" id="IPR017441">
    <property type="entry name" value="Protein_kinase_ATP_BS"/>
</dbReference>
<keyword evidence="6 9" id="KW-0067">ATP-binding</keyword>
<evidence type="ECO:0000259" key="12">
    <source>
        <dbReference type="PROSITE" id="PS50011"/>
    </source>
</evidence>
<feature type="domain" description="Protein kinase" evidence="12">
    <location>
        <begin position="6"/>
        <end position="269"/>
    </location>
</feature>
<dbReference type="PROSITE" id="PS00107">
    <property type="entry name" value="PROTEIN_KINASE_ATP"/>
    <property type="match status" value="1"/>
</dbReference>
<accession>K9U9Z6</accession>
<evidence type="ECO:0000256" key="3">
    <source>
        <dbReference type="ARBA" id="ARBA00022679"/>
    </source>
</evidence>
<feature type="binding site" evidence="9">
    <location>
        <position position="38"/>
    </location>
    <ligand>
        <name>ATP</name>
        <dbReference type="ChEBI" id="CHEBI:30616"/>
    </ligand>
</feature>
<dbReference type="OrthoDB" id="428678at2"/>
<feature type="compositionally biased region" description="Low complexity" evidence="10">
    <location>
        <begin position="408"/>
        <end position="417"/>
    </location>
</feature>
<dbReference type="STRING" id="1173020.Cha6605_0356"/>
<dbReference type="RefSeq" id="WP_015157849.1">
    <property type="nucleotide sequence ID" value="NC_019697.1"/>
</dbReference>
<dbReference type="EMBL" id="CP003600">
    <property type="protein sequence ID" value="AFY91655.1"/>
    <property type="molecule type" value="Genomic_DNA"/>
</dbReference>
<reference evidence="13 14" key="1">
    <citation type="submission" date="2012-05" db="EMBL/GenBank/DDBJ databases">
        <title>Finished chromosome of genome of Chamaesiphon sp. PCC 6605.</title>
        <authorList>
            <consortium name="US DOE Joint Genome Institute"/>
            <person name="Gugger M."/>
            <person name="Coursin T."/>
            <person name="Rippka R."/>
            <person name="Tandeau De Marsac N."/>
            <person name="Huntemann M."/>
            <person name="Wei C.-L."/>
            <person name="Han J."/>
            <person name="Detter J.C."/>
            <person name="Han C."/>
            <person name="Tapia R."/>
            <person name="Chen A."/>
            <person name="Kyrpides N."/>
            <person name="Mavromatis K."/>
            <person name="Markowitz V."/>
            <person name="Szeto E."/>
            <person name="Ivanova N."/>
            <person name="Pagani I."/>
            <person name="Pati A."/>
            <person name="Goodwin L."/>
            <person name="Nordberg H.P."/>
            <person name="Cantor M.N."/>
            <person name="Hua S.X."/>
            <person name="Woyke T."/>
            <person name="Kerfeld C.A."/>
        </authorList>
    </citation>
    <scope>NUCLEOTIDE SEQUENCE [LARGE SCALE GENOMIC DNA]</scope>
    <source>
        <strain evidence="14">ATCC 27169 / PCC 6605</strain>
    </source>
</reference>
<name>K9U9Z6_CHAP6</name>
<evidence type="ECO:0000256" key="10">
    <source>
        <dbReference type="SAM" id="MobiDB-lite"/>
    </source>
</evidence>
<dbReference type="GO" id="GO:0005524">
    <property type="term" value="F:ATP binding"/>
    <property type="evidence" value="ECO:0007669"/>
    <property type="project" value="UniProtKB-UniRule"/>
</dbReference>
<protein>
    <recommendedName>
        <fullName evidence="1">non-specific serine/threonine protein kinase</fullName>
        <ecNumber evidence="1">2.7.11.1</ecNumber>
    </recommendedName>
</protein>
<keyword evidence="5 13" id="KW-0418">Kinase</keyword>
<comment type="catalytic activity">
    <reaction evidence="7">
        <text>L-threonyl-[protein] + ATP = O-phospho-L-threonyl-[protein] + ADP + H(+)</text>
        <dbReference type="Rhea" id="RHEA:46608"/>
        <dbReference type="Rhea" id="RHEA-COMP:11060"/>
        <dbReference type="Rhea" id="RHEA-COMP:11605"/>
        <dbReference type="ChEBI" id="CHEBI:15378"/>
        <dbReference type="ChEBI" id="CHEBI:30013"/>
        <dbReference type="ChEBI" id="CHEBI:30616"/>
        <dbReference type="ChEBI" id="CHEBI:61977"/>
        <dbReference type="ChEBI" id="CHEBI:456216"/>
        <dbReference type="EC" id="2.7.11.1"/>
    </reaction>
</comment>
<dbReference type="eggNOG" id="COG3266">
    <property type="taxonomic scope" value="Bacteria"/>
</dbReference>
<keyword evidence="11" id="KW-1133">Transmembrane helix</keyword>
<dbReference type="PATRIC" id="fig|1173020.3.peg.428"/>
<dbReference type="KEGG" id="cmp:Cha6605_0356"/>
<feature type="region of interest" description="Disordered" evidence="10">
    <location>
        <begin position="298"/>
        <end position="322"/>
    </location>
</feature>
<dbReference type="Gene3D" id="1.10.510.10">
    <property type="entry name" value="Transferase(Phosphotransferase) domain 1"/>
    <property type="match status" value="1"/>
</dbReference>
<dbReference type="AlphaFoldDB" id="K9U9Z6"/>
<feature type="compositionally biased region" description="Pro residues" evidence="10">
    <location>
        <begin position="379"/>
        <end position="407"/>
    </location>
</feature>
<evidence type="ECO:0000256" key="6">
    <source>
        <dbReference type="ARBA" id="ARBA00022840"/>
    </source>
</evidence>
<dbReference type="PANTHER" id="PTHR24363">
    <property type="entry name" value="SERINE/THREONINE PROTEIN KINASE"/>
    <property type="match status" value="1"/>
</dbReference>
<keyword evidence="11" id="KW-0472">Membrane</keyword>
<dbReference type="Pfam" id="PF13355">
    <property type="entry name" value="ARC6-like_IMS"/>
    <property type="match status" value="1"/>
</dbReference>
<dbReference type="Proteomes" id="UP000010366">
    <property type="component" value="Chromosome"/>
</dbReference>
<keyword evidence="14" id="KW-1185">Reference proteome</keyword>
<evidence type="ECO:0000313" key="14">
    <source>
        <dbReference type="Proteomes" id="UP000010366"/>
    </source>
</evidence>
<keyword evidence="3" id="KW-0808">Transferase</keyword>
<dbReference type="Pfam" id="PF00069">
    <property type="entry name" value="Pkinase"/>
    <property type="match status" value="1"/>
</dbReference>
<dbReference type="PROSITE" id="PS50011">
    <property type="entry name" value="PROTEIN_KINASE_DOM"/>
    <property type="match status" value="1"/>
</dbReference>
<dbReference type="CDD" id="cd14014">
    <property type="entry name" value="STKc_PknB_like"/>
    <property type="match status" value="1"/>
</dbReference>
<dbReference type="PANTHER" id="PTHR24363:SF0">
    <property type="entry name" value="SERINE_THREONINE KINASE LIKE DOMAIN CONTAINING 1"/>
    <property type="match status" value="1"/>
</dbReference>
<feature type="transmembrane region" description="Helical" evidence="11">
    <location>
        <begin position="325"/>
        <end position="350"/>
    </location>
</feature>
<dbReference type="PROSITE" id="PS00108">
    <property type="entry name" value="PROTEIN_KINASE_ST"/>
    <property type="match status" value="1"/>
</dbReference>
<feature type="region of interest" description="Disordered" evidence="10">
    <location>
        <begin position="355"/>
        <end position="417"/>
    </location>
</feature>
<evidence type="ECO:0000256" key="8">
    <source>
        <dbReference type="ARBA" id="ARBA00048679"/>
    </source>
</evidence>
<evidence type="ECO:0000256" key="2">
    <source>
        <dbReference type="ARBA" id="ARBA00022527"/>
    </source>
</evidence>
<dbReference type="InterPro" id="IPR025344">
    <property type="entry name" value="CDP1-like_IMS"/>
</dbReference>
<evidence type="ECO:0000256" key="11">
    <source>
        <dbReference type="SAM" id="Phobius"/>
    </source>
</evidence>
<sequence length="557" mass="60839">MSLNSYPIIRKIGEGGFGTTYLATNTLMPSHPYCVVKKLIPTATDPQTQQLIQSRFKQEAITLENLGKESNGTIPSLYAYFVDRGEYYLVQEYVDGQTLGERLQTQGLFTEAQVRQLLTDLLPILSYVHQRGIVHRDIKPENIMVRQRDNKPMLIDFGAVKETMGTIMTPSGHTGKSIVIGTPGFMPVEQMSGRPMFASDIYALGLTIIYLLTRMMPTEFETDPHTGNLNWQSFAPNISPQLAAILDKAIQPVSNYRYQNAQDMLHALTNSTPTQAQIGQPATPAKTLVVPTPIDAPTQLLSPAQQDRDRSTNVQTGMNDRNNPMVATIVGVIIGGGLIVGGLVLGKYFAGNNPTPTASNSPTPTASNNPTLMASDNPAPTPTNSPAPTPINTPAPTPINTPAPTPTNSPTSTPISSNISREAALNTVQQWLNYKRSLLAPPYNKQLGTDLLTGKAYRDNVDKSSEPCNGRPDDCLSSADWLQKNNAEYSFGVQRIDSVDRFESSGDSGTIFVTVTEYRTLHKSNGQKTQSGGTKQARYDLQFENGKVKITDYKILN</sequence>
<evidence type="ECO:0000256" key="5">
    <source>
        <dbReference type="ARBA" id="ARBA00022777"/>
    </source>
</evidence>
<dbReference type="GO" id="GO:0004674">
    <property type="term" value="F:protein serine/threonine kinase activity"/>
    <property type="evidence" value="ECO:0007669"/>
    <property type="project" value="UniProtKB-KW"/>
</dbReference>
<organism evidence="13 14">
    <name type="scientific">Chamaesiphon minutus (strain ATCC 27169 / PCC 6605)</name>
    <dbReference type="NCBI Taxonomy" id="1173020"/>
    <lineage>
        <taxon>Bacteria</taxon>
        <taxon>Bacillati</taxon>
        <taxon>Cyanobacteriota</taxon>
        <taxon>Cyanophyceae</taxon>
        <taxon>Gomontiellales</taxon>
        <taxon>Chamaesiphonaceae</taxon>
        <taxon>Chamaesiphon</taxon>
    </lineage>
</organism>
<dbReference type="eggNOG" id="COG0515">
    <property type="taxonomic scope" value="Bacteria"/>
</dbReference>
<dbReference type="InterPro" id="IPR008271">
    <property type="entry name" value="Ser/Thr_kinase_AS"/>
</dbReference>
<feature type="compositionally biased region" description="Polar residues" evidence="10">
    <location>
        <begin position="312"/>
        <end position="322"/>
    </location>
</feature>
<dbReference type="EC" id="2.7.11.1" evidence="1"/>
<dbReference type="HOGENOM" id="CLU_000288_135_5_3"/>
<dbReference type="SUPFAM" id="SSF56112">
    <property type="entry name" value="Protein kinase-like (PK-like)"/>
    <property type="match status" value="1"/>
</dbReference>
<dbReference type="SMART" id="SM00220">
    <property type="entry name" value="S_TKc"/>
    <property type="match status" value="1"/>
</dbReference>
<evidence type="ECO:0000256" key="7">
    <source>
        <dbReference type="ARBA" id="ARBA00047899"/>
    </source>
</evidence>
<evidence type="ECO:0000256" key="4">
    <source>
        <dbReference type="ARBA" id="ARBA00022741"/>
    </source>
</evidence>
<evidence type="ECO:0000256" key="1">
    <source>
        <dbReference type="ARBA" id="ARBA00012513"/>
    </source>
</evidence>